<dbReference type="EMBL" id="VSRR010022842">
    <property type="protein sequence ID" value="MPC65037.1"/>
    <property type="molecule type" value="Genomic_DNA"/>
</dbReference>
<name>A0A5B7H6T9_PORTR</name>
<proteinExistence type="predicted"/>
<keyword evidence="3" id="KW-1185">Reference proteome</keyword>
<protein>
    <recommendedName>
        <fullName evidence="4">THAP-type domain-containing protein</fullName>
    </recommendedName>
</protein>
<reference evidence="2 3" key="1">
    <citation type="submission" date="2019-05" db="EMBL/GenBank/DDBJ databases">
        <title>Another draft genome of Portunus trituberculatus and its Hox gene families provides insights of decapod evolution.</title>
        <authorList>
            <person name="Jeong J.-H."/>
            <person name="Song I."/>
            <person name="Kim S."/>
            <person name="Choi T."/>
            <person name="Kim D."/>
            <person name="Ryu S."/>
            <person name="Kim W."/>
        </authorList>
    </citation>
    <scope>NUCLEOTIDE SEQUENCE [LARGE SCALE GENOMIC DNA]</scope>
    <source>
        <tissue evidence="2">Muscle</tissue>
    </source>
</reference>
<feature type="region of interest" description="Disordered" evidence="1">
    <location>
        <begin position="37"/>
        <end position="56"/>
    </location>
</feature>
<organism evidence="2 3">
    <name type="scientific">Portunus trituberculatus</name>
    <name type="common">Swimming crab</name>
    <name type="synonym">Neptunus trituberculatus</name>
    <dbReference type="NCBI Taxonomy" id="210409"/>
    <lineage>
        <taxon>Eukaryota</taxon>
        <taxon>Metazoa</taxon>
        <taxon>Ecdysozoa</taxon>
        <taxon>Arthropoda</taxon>
        <taxon>Crustacea</taxon>
        <taxon>Multicrustacea</taxon>
        <taxon>Malacostraca</taxon>
        <taxon>Eumalacostraca</taxon>
        <taxon>Eucarida</taxon>
        <taxon>Decapoda</taxon>
        <taxon>Pleocyemata</taxon>
        <taxon>Brachyura</taxon>
        <taxon>Eubrachyura</taxon>
        <taxon>Portunoidea</taxon>
        <taxon>Portunidae</taxon>
        <taxon>Portuninae</taxon>
        <taxon>Portunus</taxon>
    </lineage>
</organism>
<evidence type="ECO:0000256" key="1">
    <source>
        <dbReference type="SAM" id="MobiDB-lite"/>
    </source>
</evidence>
<evidence type="ECO:0000313" key="2">
    <source>
        <dbReference type="EMBL" id="MPC65037.1"/>
    </source>
</evidence>
<evidence type="ECO:0008006" key="4">
    <source>
        <dbReference type="Google" id="ProtNLM"/>
    </source>
</evidence>
<accession>A0A5B7H6T9</accession>
<dbReference type="AlphaFoldDB" id="A0A5B7H6T9"/>
<sequence>MQRTIRNENKPVELIVKSGLVMGKRATFNYHPGYRPTKVDKASNKAGGSAAHRPSVFKFPQSHRPEIRYKRITELKCKITNWNPDHAGICVLHFISKDFLQETWRKTVCQWKILKTTAVPSVFYYYPE</sequence>
<evidence type="ECO:0000313" key="3">
    <source>
        <dbReference type="Proteomes" id="UP000324222"/>
    </source>
</evidence>
<gene>
    <name evidence="2" type="ORF">E2C01_059161</name>
</gene>
<dbReference type="Proteomes" id="UP000324222">
    <property type="component" value="Unassembled WGS sequence"/>
</dbReference>
<comment type="caution">
    <text evidence="2">The sequence shown here is derived from an EMBL/GenBank/DDBJ whole genome shotgun (WGS) entry which is preliminary data.</text>
</comment>